<keyword evidence="3" id="KW-1133">Transmembrane helix</keyword>
<dbReference type="NCBIfam" id="NF038228">
    <property type="entry name" value="IcmH_DotU_IVB"/>
    <property type="match status" value="1"/>
</dbReference>
<evidence type="ECO:0000256" key="2">
    <source>
        <dbReference type="SAM" id="MobiDB-lite"/>
    </source>
</evidence>
<feature type="compositionally biased region" description="Pro residues" evidence="2">
    <location>
        <begin position="56"/>
        <end position="71"/>
    </location>
</feature>
<dbReference type="NCBIfam" id="TIGR03350">
    <property type="entry name" value="type_VI_ompA"/>
    <property type="match status" value="1"/>
</dbReference>
<proteinExistence type="predicted"/>
<evidence type="ECO:0000313" key="5">
    <source>
        <dbReference type="EMBL" id="BAR60845.1"/>
    </source>
</evidence>
<dbReference type="SUPFAM" id="SSF103088">
    <property type="entry name" value="OmpA-like"/>
    <property type="match status" value="1"/>
</dbReference>
<keyword evidence="3" id="KW-0812">Transmembrane</keyword>
<dbReference type="Pfam" id="PF09850">
    <property type="entry name" value="DotU"/>
    <property type="match status" value="1"/>
</dbReference>
<feature type="region of interest" description="Disordered" evidence="2">
    <location>
        <begin position="1"/>
        <end position="91"/>
    </location>
</feature>
<accession>A0A0E3VWG0</accession>
<dbReference type="CDD" id="cd07185">
    <property type="entry name" value="OmpA_C-like"/>
    <property type="match status" value="1"/>
</dbReference>
<feature type="transmembrane region" description="Helical" evidence="3">
    <location>
        <begin position="305"/>
        <end position="325"/>
    </location>
</feature>
<dbReference type="NCBIfam" id="TIGR03349">
    <property type="entry name" value="IV_VI_DotU"/>
    <property type="match status" value="1"/>
</dbReference>
<sequence length="516" mass="55695">MGYPGRQAMSDRDKPVNPFGRGERTIIRPNPGGKLPPAPTSQPPPGEGPAARPAYSPSPVPSPGAPTPPSSFSPVPQGSNYASAPASHPTEEWISTPAQGQVPQPMLPAGPPLRVDDLVAPNANPVMRAAGPLLQLLGRLRVALMRASFASLMEQVADAIKFFEKDIRSAGISEHQANTAKYILCATADDIVQHIPTEERHVWTQYSMLSRFFGERVGGVRFFEILDHLKIDPLVNYPVLELQHACLALGFQGIHRTSGGGLANLQLIQRNLYELLRRVRPKTMTDLSPNWRGQALAGRRQRLRVPVWLVAAVVAALLTGSYFVLRTLLAGRAENAAEVALALHPAGPIELKRQVVAPPPPPPPPPPPDRITQLQRIRNALAKENTACAMTADQTPSFIVIRVCDLALFASGQATILDGFKPIALRVAATLDKEPGRIRVVGHTDSSPIRTVRFPTNFELSVERAKAVAAALKPGLTDGSRVDVEGKGADAPIASNTTPEGRAKNRRVEIFIERSE</sequence>
<dbReference type="Pfam" id="PF00691">
    <property type="entry name" value="OmpA"/>
    <property type="match status" value="1"/>
</dbReference>
<evidence type="ECO:0000256" key="1">
    <source>
        <dbReference type="PROSITE-ProRule" id="PRU00473"/>
    </source>
</evidence>
<protein>
    <recommendedName>
        <fullName evidence="4">OmpA-like domain-containing protein</fullName>
    </recommendedName>
</protein>
<feature type="domain" description="OmpA-like" evidence="4">
    <location>
        <begin position="396"/>
        <end position="516"/>
    </location>
</feature>
<dbReference type="PROSITE" id="PS51123">
    <property type="entry name" value="OMPA_2"/>
    <property type="match status" value="1"/>
</dbReference>
<feature type="region of interest" description="Disordered" evidence="2">
    <location>
        <begin position="483"/>
        <end position="502"/>
    </location>
</feature>
<name>A0A0E3VWG0_9BRAD</name>
<evidence type="ECO:0000259" key="4">
    <source>
        <dbReference type="PROSITE" id="PS51123"/>
    </source>
</evidence>
<dbReference type="InterPro" id="IPR050330">
    <property type="entry name" value="Bact_OuterMem_StrucFunc"/>
</dbReference>
<keyword evidence="1 3" id="KW-0472">Membrane</keyword>
<evidence type="ECO:0000313" key="6">
    <source>
        <dbReference type="Proteomes" id="UP000063308"/>
    </source>
</evidence>
<dbReference type="InterPro" id="IPR038522">
    <property type="entry name" value="T4/T6SS_DotU_sf"/>
</dbReference>
<dbReference type="EMBL" id="AP014685">
    <property type="protein sequence ID" value="BAR60845.1"/>
    <property type="molecule type" value="Genomic_DNA"/>
</dbReference>
<evidence type="ECO:0000256" key="3">
    <source>
        <dbReference type="SAM" id="Phobius"/>
    </source>
</evidence>
<dbReference type="Gene3D" id="3.30.1330.60">
    <property type="entry name" value="OmpA-like domain"/>
    <property type="match status" value="1"/>
</dbReference>
<gene>
    <name evidence="5" type="ORF">NK6_7694</name>
</gene>
<dbReference type="InterPro" id="IPR036737">
    <property type="entry name" value="OmpA-like_sf"/>
</dbReference>
<feature type="compositionally biased region" description="Pro residues" evidence="2">
    <location>
        <begin position="34"/>
        <end position="47"/>
    </location>
</feature>
<dbReference type="InterPro" id="IPR017733">
    <property type="entry name" value="OmpA-like_dom_proteobacteria"/>
</dbReference>
<feature type="compositionally biased region" description="Basic and acidic residues" evidence="2">
    <location>
        <begin position="9"/>
        <end position="26"/>
    </location>
</feature>
<dbReference type="PANTHER" id="PTHR30329">
    <property type="entry name" value="STATOR ELEMENT OF FLAGELLAR MOTOR COMPLEX"/>
    <property type="match status" value="1"/>
</dbReference>
<dbReference type="Proteomes" id="UP000063308">
    <property type="component" value="Chromosome"/>
</dbReference>
<dbReference type="PANTHER" id="PTHR30329:SF19">
    <property type="entry name" value="OUTER MEMBRANE PROTEIN, OMPA FAMILY"/>
    <property type="match status" value="1"/>
</dbReference>
<dbReference type="InterPro" id="IPR006665">
    <property type="entry name" value="OmpA-like"/>
</dbReference>
<dbReference type="InterPro" id="IPR017732">
    <property type="entry name" value="T4/T6SS_DotU"/>
</dbReference>
<dbReference type="AlphaFoldDB" id="A0A0E3VWG0"/>
<dbReference type="GO" id="GO:0016020">
    <property type="term" value="C:membrane"/>
    <property type="evidence" value="ECO:0007669"/>
    <property type="project" value="UniProtKB-UniRule"/>
</dbReference>
<reference evidence="5 6" key="1">
    <citation type="submission" date="2014-11" db="EMBL/GenBank/DDBJ databases">
        <title>Symbiosis island explosion on the genome of extra-slow-growing strains of soybean bradyrhizobia with massive insertion sequences.</title>
        <authorList>
            <person name="Iida T."/>
            <person name="Minamisawa K."/>
        </authorList>
    </citation>
    <scope>NUCLEOTIDE SEQUENCE [LARGE SCALE GENOMIC DNA]</scope>
    <source>
        <strain evidence="5 6">NK6</strain>
    </source>
</reference>
<dbReference type="Gene3D" id="1.25.40.590">
    <property type="entry name" value="Type IV / VI secretion system, DotU"/>
    <property type="match status" value="1"/>
</dbReference>
<organism evidence="5 6">
    <name type="scientific">Bradyrhizobium diazoefficiens</name>
    <dbReference type="NCBI Taxonomy" id="1355477"/>
    <lineage>
        <taxon>Bacteria</taxon>
        <taxon>Pseudomonadati</taxon>
        <taxon>Pseudomonadota</taxon>
        <taxon>Alphaproteobacteria</taxon>
        <taxon>Hyphomicrobiales</taxon>
        <taxon>Nitrobacteraceae</taxon>
        <taxon>Bradyrhizobium</taxon>
    </lineage>
</organism>